<dbReference type="AlphaFoldDB" id="A0A165L5Z3"/>
<protein>
    <submittedName>
        <fullName evidence="5">DNA glycosylase</fullName>
    </submittedName>
</protein>
<dbReference type="SUPFAM" id="SSF48150">
    <property type="entry name" value="DNA-glycosylase"/>
    <property type="match status" value="1"/>
</dbReference>
<dbReference type="GO" id="GO:0003824">
    <property type="term" value="F:catalytic activity"/>
    <property type="evidence" value="ECO:0007669"/>
    <property type="project" value="InterPro"/>
</dbReference>
<keyword evidence="2" id="KW-0539">Nucleus</keyword>
<proteinExistence type="predicted"/>
<accession>A0A165L5Z3</accession>
<feature type="domain" description="HhH-GPD" evidence="4">
    <location>
        <begin position="220"/>
        <end position="379"/>
    </location>
</feature>
<dbReference type="Pfam" id="PF00730">
    <property type="entry name" value="HhH-GPD"/>
    <property type="match status" value="1"/>
</dbReference>
<dbReference type="InterPro" id="IPR011257">
    <property type="entry name" value="DNA_glycosylase"/>
</dbReference>
<evidence type="ECO:0000256" key="1">
    <source>
        <dbReference type="ARBA" id="ARBA00004123"/>
    </source>
</evidence>
<name>A0A165L5Z3_EXIGL</name>
<dbReference type="GO" id="GO:0006285">
    <property type="term" value="P:base-excision repair, AP site formation"/>
    <property type="evidence" value="ECO:0007669"/>
    <property type="project" value="UniProtKB-ARBA"/>
</dbReference>
<sequence length="395" mass="44918">MFAKYKYGSDYSPQRKPTTSPYFAQTKTQKTKMATKSKGRKSTQAAIQDEQDSMHKPAPCVLDEQPLETPRFTKRKRRAADSERATTFKRRRRDAQPAPHSSSPSTPPSPTSSPLAESTTPTSSAWTTKDKTPRPVVVISPDQPVPLPSQYMGHERSPATGPSLSISVDISDDQEPRWRTKDLREYEPTDARWQLYVRLVLSKPPLVQCFISDNPWRILVATLMLNKTNGKYSLPVFWELMTRWPDAERMQHAPLEELVTLLRPLGFQNFRAARLITLSAAYLSCPPDSRVLYKSRVTKDAKDAGPYPPTAISHLPGAGRYALDSYRMFCLPEEWRNVWPRDKELEWRWAMEGRRWCPERGLLEGPIDDADIARVIVRCGKGYMLNEVAGLIAPS</sequence>
<evidence type="ECO:0000259" key="4">
    <source>
        <dbReference type="Pfam" id="PF00730"/>
    </source>
</evidence>
<dbReference type="PANTHER" id="PTHR15074">
    <property type="entry name" value="METHYL-CPG-BINDING PROTEIN"/>
    <property type="match status" value="1"/>
</dbReference>
<comment type="subcellular location">
    <subcellularLocation>
        <location evidence="1">Nucleus</location>
    </subcellularLocation>
</comment>
<evidence type="ECO:0000313" key="5">
    <source>
        <dbReference type="EMBL" id="KZV97401.1"/>
    </source>
</evidence>
<feature type="compositionally biased region" description="Polar residues" evidence="3">
    <location>
        <begin position="11"/>
        <end position="23"/>
    </location>
</feature>
<dbReference type="InterPro" id="IPR003265">
    <property type="entry name" value="HhH-GPD_domain"/>
</dbReference>
<dbReference type="InParanoid" id="A0A165L5Z3"/>
<dbReference type="OrthoDB" id="10265068at2759"/>
<gene>
    <name evidence="5" type="ORF">EXIGLDRAFT_764522</name>
</gene>
<evidence type="ECO:0000256" key="2">
    <source>
        <dbReference type="ARBA" id="ARBA00023242"/>
    </source>
</evidence>
<feature type="compositionally biased region" description="Low complexity" evidence="3">
    <location>
        <begin position="112"/>
        <end position="125"/>
    </location>
</feature>
<dbReference type="STRING" id="1314781.A0A165L5Z3"/>
<feature type="region of interest" description="Disordered" evidence="3">
    <location>
        <begin position="1"/>
        <end position="168"/>
    </location>
</feature>
<reference evidence="5 6" key="1">
    <citation type="journal article" date="2016" name="Mol. Biol. Evol.">
        <title>Comparative Genomics of Early-Diverging Mushroom-Forming Fungi Provides Insights into the Origins of Lignocellulose Decay Capabilities.</title>
        <authorList>
            <person name="Nagy L.G."/>
            <person name="Riley R."/>
            <person name="Tritt A."/>
            <person name="Adam C."/>
            <person name="Daum C."/>
            <person name="Floudas D."/>
            <person name="Sun H."/>
            <person name="Yadav J.S."/>
            <person name="Pangilinan J."/>
            <person name="Larsson K.H."/>
            <person name="Matsuura K."/>
            <person name="Barry K."/>
            <person name="Labutti K."/>
            <person name="Kuo R."/>
            <person name="Ohm R.A."/>
            <person name="Bhattacharya S.S."/>
            <person name="Shirouzu T."/>
            <person name="Yoshinaga Y."/>
            <person name="Martin F.M."/>
            <person name="Grigoriev I.V."/>
            <person name="Hibbett D.S."/>
        </authorList>
    </citation>
    <scope>NUCLEOTIDE SEQUENCE [LARGE SCALE GENOMIC DNA]</scope>
    <source>
        <strain evidence="5 6">HHB12029</strain>
    </source>
</reference>
<dbReference type="EMBL" id="KV425931">
    <property type="protein sequence ID" value="KZV97401.1"/>
    <property type="molecule type" value="Genomic_DNA"/>
</dbReference>
<feature type="compositionally biased region" description="Basic residues" evidence="3">
    <location>
        <begin position="29"/>
        <end position="41"/>
    </location>
</feature>
<dbReference type="GO" id="GO:0003677">
    <property type="term" value="F:DNA binding"/>
    <property type="evidence" value="ECO:0007669"/>
    <property type="project" value="InterPro"/>
</dbReference>
<dbReference type="GO" id="GO:0005634">
    <property type="term" value="C:nucleus"/>
    <property type="evidence" value="ECO:0007669"/>
    <property type="project" value="UniProtKB-SubCell"/>
</dbReference>
<evidence type="ECO:0000256" key="3">
    <source>
        <dbReference type="SAM" id="MobiDB-lite"/>
    </source>
</evidence>
<keyword evidence="6" id="KW-1185">Reference proteome</keyword>
<dbReference type="Proteomes" id="UP000077266">
    <property type="component" value="Unassembled WGS sequence"/>
</dbReference>
<dbReference type="PANTHER" id="PTHR15074:SF0">
    <property type="entry name" value="METHYL-CPG-BINDING DOMAIN PROTEIN 4-LIKE PROTEIN"/>
    <property type="match status" value="1"/>
</dbReference>
<dbReference type="Gene3D" id="1.10.340.30">
    <property type="entry name" value="Hypothetical protein, domain 2"/>
    <property type="match status" value="1"/>
</dbReference>
<organism evidence="5 6">
    <name type="scientific">Exidia glandulosa HHB12029</name>
    <dbReference type="NCBI Taxonomy" id="1314781"/>
    <lineage>
        <taxon>Eukaryota</taxon>
        <taxon>Fungi</taxon>
        <taxon>Dikarya</taxon>
        <taxon>Basidiomycota</taxon>
        <taxon>Agaricomycotina</taxon>
        <taxon>Agaricomycetes</taxon>
        <taxon>Auriculariales</taxon>
        <taxon>Exidiaceae</taxon>
        <taxon>Exidia</taxon>
    </lineage>
</organism>
<evidence type="ECO:0000313" key="6">
    <source>
        <dbReference type="Proteomes" id="UP000077266"/>
    </source>
</evidence>
<dbReference type="InterPro" id="IPR045138">
    <property type="entry name" value="MeCP2/MBD4"/>
</dbReference>